<dbReference type="AlphaFoldDB" id="A0A8G0KVD3"/>
<sequence length="151" mass="18035">MFLYKNTNSSYYDFGLDRPKDYLFDYSFYGRSEKSGFFSQQIIIAEGGFKSKFNNPYANQWLAALNITSSLWKWIQLYGDIGLYKNKYNDPNFIYDSGIHLNIVPDYFEIFCPIYSKNGWEIGQKNYTEKIRFQFTINPKTLLGIFNRKWF</sequence>
<reference evidence="1" key="1">
    <citation type="submission" date="2020-12" db="EMBL/GenBank/DDBJ databases">
        <title>Genome sequencing of genetic groups of Flavobacterium columnare.</title>
        <authorList>
            <person name="Waldbieser G.C."/>
            <person name="Griffin M.J."/>
            <person name="LaFrentz B.R."/>
        </authorList>
    </citation>
    <scope>NUCLEOTIDE SEQUENCE</scope>
    <source>
        <strain evidence="1">90-106</strain>
    </source>
</reference>
<dbReference type="EMBL" id="CP067378">
    <property type="protein sequence ID" value="QYS89109.1"/>
    <property type="molecule type" value="Genomic_DNA"/>
</dbReference>
<proteinExistence type="predicted"/>
<organism evidence="1">
    <name type="scientific">Flavobacterium columnare</name>
    <dbReference type="NCBI Taxonomy" id="996"/>
    <lineage>
        <taxon>Bacteria</taxon>
        <taxon>Pseudomonadati</taxon>
        <taxon>Bacteroidota</taxon>
        <taxon>Flavobacteriia</taxon>
        <taxon>Flavobacteriales</taxon>
        <taxon>Flavobacteriaceae</taxon>
        <taxon>Flavobacterium</taxon>
    </lineage>
</organism>
<dbReference type="KEGG" id="fdv:JJC05_01325"/>
<gene>
    <name evidence="1" type="ORF">JJC05_01325</name>
</gene>
<evidence type="ECO:0008006" key="2">
    <source>
        <dbReference type="Google" id="ProtNLM"/>
    </source>
</evidence>
<accession>A0A8G0KVD3</accession>
<dbReference type="Proteomes" id="UP000824721">
    <property type="component" value="Chromosome"/>
</dbReference>
<evidence type="ECO:0000313" key="1">
    <source>
        <dbReference type="EMBL" id="QYS89109.1"/>
    </source>
</evidence>
<protein>
    <recommendedName>
        <fullName evidence="2">Aminopeptidase</fullName>
    </recommendedName>
</protein>
<name>A0A8G0KVD3_9FLAO</name>